<evidence type="ECO:0000313" key="8">
    <source>
        <dbReference type="Proteomes" id="UP001244297"/>
    </source>
</evidence>
<dbReference type="Proteomes" id="UP001244297">
    <property type="component" value="Unassembled WGS sequence"/>
</dbReference>
<dbReference type="RefSeq" id="WP_238292612.1">
    <property type="nucleotide sequence ID" value="NZ_BPQS01000057.1"/>
</dbReference>
<comment type="function">
    <text evidence="6">Has immunoglobulin-binding and hemagglutination properties, and can bind to mannose. Essential for virulence. May be involved in LPS biosynthesis or polysaccharide transport.</text>
</comment>
<evidence type="ECO:0000313" key="7">
    <source>
        <dbReference type="EMBL" id="MDN3569904.1"/>
    </source>
</evidence>
<keyword evidence="4" id="KW-0472">Membrane</keyword>
<evidence type="ECO:0000256" key="1">
    <source>
        <dbReference type="ARBA" id="ARBA00004167"/>
    </source>
</evidence>
<evidence type="ECO:0000256" key="6">
    <source>
        <dbReference type="ARBA" id="ARBA00025321"/>
    </source>
</evidence>
<organism evidence="7 8">
    <name type="scientific">Methylobacterium longum</name>
    <dbReference type="NCBI Taxonomy" id="767694"/>
    <lineage>
        <taxon>Bacteria</taxon>
        <taxon>Pseudomonadati</taxon>
        <taxon>Pseudomonadota</taxon>
        <taxon>Alphaproteobacteria</taxon>
        <taxon>Hyphomicrobiales</taxon>
        <taxon>Methylobacteriaceae</taxon>
        <taxon>Methylobacterium</taxon>
    </lineage>
</organism>
<comment type="subcellular location">
    <subcellularLocation>
        <location evidence="1">Membrane</location>
        <topology evidence="1">Single-pass membrane protein</topology>
    </subcellularLocation>
</comment>
<keyword evidence="4" id="KW-1003">Cell membrane</keyword>
<keyword evidence="5" id="KW-0430">Lectin</keyword>
<dbReference type="Pfam" id="PF07886">
    <property type="entry name" value="BA14K"/>
    <property type="match status" value="1"/>
</dbReference>
<proteinExistence type="inferred from homology"/>
<protein>
    <recommendedName>
        <fullName evidence="3">Lectin-like protein BA14k</fullName>
    </recommendedName>
</protein>
<dbReference type="EMBL" id="JAUFPT010000010">
    <property type="protein sequence ID" value="MDN3569904.1"/>
    <property type="molecule type" value="Genomic_DNA"/>
</dbReference>
<keyword evidence="8" id="KW-1185">Reference proteome</keyword>
<gene>
    <name evidence="7" type="ORF">QWZ18_04585</name>
</gene>
<evidence type="ECO:0000256" key="5">
    <source>
        <dbReference type="ARBA" id="ARBA00022734"/>
    </source>
</evidence>
<comment type="caution">
    <text evidence="7">The sequence shown here is derived from an EMBL/GenBank/DDBJ whole genome shotgun (WGS) entry which is preliminary data.</text>
</comment>
<dbReference type="InterPro" id="IPR012413">
    <property type="entry name" value="BA14K"/>
</dbReference>
<name>A0ABT8AJ99_9HYPH</name>
<evidence type="ECO:0000256" key="2">
    <source>
        <dbReference type="ARBA" id="ARBA00010270"/>
    </source>
</evidence>
<evidence type="ECO:0000256" key="4">
    <source>
        <dbReference type="ARBA" id="ARBA00022475"/>
    </source>
</evidence>
<evidence type="ECO:0000256" key="3">
    <source>
        <dbReference type="ARBA" id="ARBA00020552"/>
    </source>
</evidence>
<sequence>MVYARPVAVRGSAYCASRYGSYDPASGTYLGYDGYRHSCP</sequence>
<reference evidence="8" key="1">
    <citation type="journal article" date="2019" name="Int. J. Syst. Evol. Microbiol.">
        <title>The Global Catalogue of Microorganisms (GCM) 10K type strain sequencing project: providing services to taxonomists for standard genome sequencing and annotation.</title>
        <authorList>
            <consortium name="The Broad Institute Genomics Platform"/>
            <consortium name="The Broad Institute Genome Sequencing Center for Infectious Disease"/>
            <person name="Wu L."/>
            <person name="Ma J."/>
        </authorList>
    </citation>
    <scope>NUCLEOTIDE SEQUENCE [LARGE SCALE GENOMIC DNA]</scope>
    <source>
        <strain evidence="8">CECT 7806</strain>
    </source>
</reference>
<accession>A0ABT8AJ99</accession>
<comment type="similarity">
    <text evidence="2">Belongs to the BA14k family.</text>
</comment>